<proteinExistence type="inferred from homology"/>
<comment type="catalytic activity">
    <reaction evidence="1">
        <text>Release of an N-terminal amino acid, Xaa-|-Yaa- from a peptide, amide or arylamide. Xaa is preferably Ala, but may be most amino acids including Pro (slow action). When a terminal hydrophobic residue is followed by a prolyl residue, the two may be released as an intact Xaa-Pro dipeptide.</text>
        <dbReference type="EC" id="3.4.11.2"/>
    </reaction>
</comment>
<dbReference type="GO" id="GO:0016285">
    <property type="term" value="F:alanyl aminopeptidase activity"/>
    <property type="evidence" value="ECO:0007669"/>
    <property type="project" value="UniProtKB-EC"/>
</dbReference>
<feature type="signal peptide" evidence="12">
    <location>
        <begin position="1"/>
        <end position="23"/>
    </location>
</feature>
<dbReference type="AlphaFoldDB" id="A0A8J8JV61"/>
<evidence type="ECO:0000256" key="8">
    <source>
        <dbReference type="ARBA" id="ARBA00022723"/>
    </source>
</evidence>
<keyword evidence="12" id="KW-0732">Signal</keyword>
<protein>
    <recommendedName>
        <fullName evidence="5">Aminopeptidase N</fullName>
        <ecNumber evidence="4">3.4.11.2</ecNumber>
    </recommendedName>
</protein>
<comment type="cofactor">
    <cofactor evidence="2">
        <name>Zn(2+)</name>
        <dbReference type="ChEBI" id="CHEBI:29105"/>
    </cofactor>
</comment>
<dbReference type="Proteomes" id="UP000598971">
    <property type="component" value="Unassembled WGS sequence"/>
</dbReference>
<dbReference type="Gene3D" id="1.10.390.10">
    <property type="entry name" value="Neutral Protease Domain 2"/>
    <property type="match status" value="1"/>
</dbReference>
<dbReference type="GO" id="GO:0005615">
    <property type="term" value="C:extracellular space"/>
    <property type="evidence" value="ECO:0007669"/>
    <property type="project" value="TreeGrafter"/>
</dbReference>
<sequence length="542" mass="61216">MNTMLYKNSLVILFMCCANIVTAQTKLVYNPFIDVQHYTFNLQVNDANDSLYGEAAITVVFTQATNAVEFDLINANAKGKGMQVQAVAENEIAAQYTHQNDKLSIQLNHPAAAGEQRTYTIQYRGIPADGLYFSKNQFGKRTIFGDNYANRARNWLPCVDHLSDKASVDFIVTAPEHYQVISNGIQIEKTSLSNHLALTHWQETVNLPTKVMVIGLADFAVGFAGMVDCIPVQSWVFPQHKEAGFYDYAQATEILPFFIQNVGPYAFKKLANVEAITIFGGMENASAIFYSEKSITGKRGYSEELIAHEIAHQWFGDAATEADWPHVWLSEGFATEMANLYMEHKYGADSLAKRMQTDRDEVIDFSKDRFTPIVDTSEKKDFLELLNANSYQKGGWVLHMLRRKLGDALFWKGIQQYYATYNGKNASTDDLRKVMEAASGMDLKEFFTQWLYTPGQPVLDIAWHYDAAKSQVKITITQQQQNLFNFPIELAIKTATDTHRVKISAINKKVTDILVTVDAKPLNFIVDPNTNLLYEGKVREQK</sequence>
<evidence type="ECO:0000259" key="14">
    <source>
        <dbReference type="Pfam" id="PF17900"/>
    </source>
</evidence>
<dbReference type="CDD" id="cd09603">
    <property type="entry name" value="M1_APN_like"/>
    <property type="match status" value="1"/>
</dbReference>
<keyword evidence="9" id="KW-0378">Hydrolase</keyword>
<dbReference type="InterPro" id="IPR045357">
    <property type="entry name" value="Aminopeptidase_N-like_N"/>
</dbReference>
<dbReference type="PRINTS" id="PR00756">
    <property type="entry name" value="ALADIPTASE"/>
</dbReference>
<gene>
    <name evidence="15" type="ORF">GD597_00355</name>
</gene>
<dbReference type="GO" id="GO:0042277">
    <property type="term" value="F:peptide binding"/>
    <property type="evidence" value="ECO:0007669"/>
    <property type="project" value="TreeGrafter"/>
</dbReference>
<comment type="similarity">
    <text evidence="3">Belongs to the peptidase M1 family.</text>
</comment>
<dbReference type="Pfam" id="PF17900">
    <property type="entry name" value="Peptidase_M1_N"/>
    <property type="match status" value="1"/>
</dbReference>
<evidence type="ECO:0000256" key="11">
    <source>
        <dbReference type="ARBA" id="ARBA00023049"/>
    </source>
</evidence>
<evidence type="ECO:0000256" key="7">
    <source>
        <dbReference type="ARBA" id="ARBA00022670"/>
    </source>
</evidence>
<evidence type="ECO:0000256" key="3">
    <source>
        <dbReference type="ARBA" id="ARBA00010136"/>
    </source>
</evidence>
<evidence type="ECO:0000313" key="16">
    <source>
        <dbReference type="Proteomes" id="UP000598971"/>
    </source>
</evidence>
<dbReference type="EC" id="3.4.11.2" evidence="4"/>
<evidence type="ECO:0000256" key="5">
    <source>
        <dbReference type="ARBA" id="ARBA00015611"/>
    </source>
</evidence>
<keyword evidence="8" id="KW-0479">Metal-binding</keyword>
<evidence type="ECO:0000259" key="13">
    <source>
        <dbReference type="Pfam" id="PF01433"/>
    </source>
</evidence>
<reference evidence="15" key="1">
    <citation type="submission" date="2019-10" db="EMBL/GenBank/DDBJ databases">
        <title>Draft genome sequence of Panacibacter sp. KCS-6.</title>
        <authorList>
            <person name="Yim K.J."/>
        </authorList>
    </citation>
    <scope>NUCLEOTIDE SEQUENCE</scope>
    <source>
        <strain evidence="15">KCS-6</strain>
    </source>
</reference>
<dbReference type="GO" id="GO:0005737">
    <property type="term" value="C:cytoplasm"/>
    <property type="evidence" value="ECO:0007669"/>
    <property type="project" value="TreeGrafter"/>
</dbReference>
<comment type="caution">
    <text evidence="15">The sequence shown here is derived from an EMBL/GenBank/DDBJ whole genome shotgun (WGS) entry which is preliminary data.</text>
</comment>
<dbReference type="InterPro" id="IPR014782">
    <property type="entry name" value="Peptidase_M1_dom"/>
</dbReference>
<dbReference type="InterPro" id="IPR050344">
    <property type="entry name" value="Peptidase_M1_aminopeptidases"/>
</dbReference>
<dbReference type="GO" id="GO:0006508">
    <property type="term" value="P:proteolysis"/>
    <property type="evidence" value="ECO:0007669"/>
    <property type="project" value="UniProtKB-KW"/>
</dbReference>
<evidence type="ECO:0000256" key="10">
    <source>
        <dbReference type="ARBA" id="ARBA00022833"/>
    </source>
</evidence>
<dbReference type="GO" id="GO:0008270">
    <property type="term" value="F:zinc ion binding"/>
    <property type="evidence" value="ECO:0007669"/>
    <property type="project" value="InterPro"/>
</dbReference>
<evidence type="ECO:0000256" key="1">
    <source>
        <dbReference type="ARBA" id="ARBA00000098"/>
    </source>
</evidence>
<dbReference type="InterPro" id="IPR001930">
    <property type="entry name" value="Peptidase_M1"/>
</dbReference>
<evidence type="ECO:0000256" key="9">
    <source>
        <dbReference type="ARBA" id="ARBA00022801"/>
    </source>
</evidence>
<dbReference type="Pfam" id="PF01433">
    <property type="entry name" value="Peptidase_M1"/>
    <property type="match status" value="1"/>
</dbReference>
<feature type="domain" description="Peptidase M1 membrane alanine aminopeptidase" evidence="13">
    <location>
        <begin position="252"/>
        <end position="450"/>
    </location>
</feature>
<dbReference type="PANTHER" id="PTHR11533">
    <property type="entry name" value="PROTEASE M1 ZINC METALLOPROTEASE"/>
    <property type="match status" value="1"/>
</dbReference>
<accession>A0A8J8JV61</accession>
<dbReference type="InterPro" id="IPR027268">
    <property type="entry name" value="Peptidase_M4/M1_CTD_sf"/>
</dbReference>
<evidence type="ECO:0000313" key="15">
    <source>
        <dbReference type="EMBL" id="NNV53886.1"/>
    </source>
</evidence>
<keyword evidence="16" id="KW-1185">Reference proteome</keyword>
<evidence type="ECO:0000256" key="4">
    <source>
        <dbReference type="ARBA" id="ARBA00012564"/>
    </source>
</evidence>
<keyword evidence="6" id="KW-0031">Aminopeptidase</keyword>
<feature type="chain" id="PRO_5035210866" description="Aminopeptidase N" evidence="12">
    <location>
        <begin position="24"/>
        <end position="542"/>
    </location>
</feature>
<dbReference type="SUPFAM" id="SSF63737">
    <property type="entry name" value="Leukotriene A4 hydrolase N-terminal domain"/>
    <property type="match status" value="1"/>
</dbReference>
<evidence type="ECO:0000256" key="12">
    <source>
        <dbReference type="SAM" id="SignalP"/>
    </source>
</evidence>
<dbReference type="Gene3D" id="2.60.40.1730">
    <property type="entry name" value="tricorn interacting facor f3 domain"/>
    <property type="match status" value="1"/>
</dbReference>
<dbReference type="SUPFAM" id="SSF55486">
    <property type="entry name" value="Metalloproteases ('zincins'), catalytic domain"/>
    <property type="match status" value="1"/>
</dbReference>
<keyword evidence="11" id="KW-0482">Metalloprotease</keyword>
<dbReference type="InterPro" id="IPR042097">
    <property type="entry name" value="Aminopeptidase_N-like_N_sf"/>
</dbReference>
<name>A0A8J8JV61_9BACT</name>
<dbReference type="GO" id="GO:0070006">
    <property type="term" value="F:metalloaminopeptidase activity"/>
    <property type="evidence" value="ECO:0007669"/>
    <property type="project" value="TreeGrafter"/>
</dbReference>
<evidence type="ECO:0000256" key="6">
    <source>
        <dbReference type="ARBA" id="ARBA00022438"/>
    </source>
</evidence>
<feature type="domain" description="Aminopeptidase N-like N-terminal" evidence="14">
    <location>
        <begin position="36"/>
        <end position="209"/>
    </location>
</feature>
<dbReference type="GO" id="GO:0016020">
    <property type="term" value="C:membrane"/>
    <property type="evidence" value="ECO:0007669"/>
    <property type="project" value="TreeGrafter"/>
</dbReference>
<keyword evidence="10" id="KW-0862">Zinc</keyword>
<evidence type="ECO:0000256" key="2">
    <source>
        <dbReference type="ARBA" id="ARBA00001947"/>
    </source>
</evidence>
<dbReference type="PANTHER" id="PTHR11533:SF174">
    <property type="entry name" value="PUROMYCIN-SENSITIVE AMINOPEPTIDASE-RELATED"/>
    <property type="match status" value="1"/>
</dbReference>
<organism evidence="15 16">
    <name type="scientific">Limnovirga soli</name>
    <dbReference type="NCBI Taxonomy" id="2656915"/>
    <lineage>
        <taxon>Bacteria</taxon>
        <taxon>Pseudomonadati</taxon>
        <taxon>Bacteroidota</taxon>
        <taxon>Chitinophagia</taxon>
        <taxon>Chitinophagales</taxon>
        <taxon>Chitinophagaceae</taxon>
        <taxon>Limnovirga</taxon>
    </lineage>
</organism>
<keyword evidence="7" id="KW-0645">Protease</keyword>
<dbReference type="GO" id="GO:0043171">
    <property type="term" value="P:peptide catabolic process"/>
    <property type="evidence" value="ECO:0007669"/>
    <property type="project" value="TreeGrafter"/>
</dbReference>
<dbReference type="EMBL" id="WHPF01000001">
    <property type="protein sequence ID" value="NNV53886.1"/>
    <property type="molecule type" value="Genomic_DNA"/>
</dbReference>